<dbReference type="RefSeq" id="WP_069293547.1">
    <property type="nucleotide sequence ID" value="NZ_CP140110.1"/>
</dbReference>
<dbReference type="OrthoDB" id="9790411at2"/>
<evidence type="ECO:0000313" key="9">
    <source>
        <dbReference type="Proteomes" id="UP000094570"/>
    </source>
</evidence>
<comment type="catalytic activity">
    <reaction evidence="6 7">
        <text>D-erythro-1-(imidazol-4-yl)glycerol 3-phosphate = 3-(imidazol-4-yl)-2-oxopropyl phosphate + H2O</text>
        <dbReference type="Rhea" id="RHEA:11040"/>
        <dbReference type="ChEBI" id="CHEBI:15377"/>
        <dbReference type="ChEBI" id="CHEBI:57766"/>
        <dbReference type="ChEBI" id="CHEBI:58278"/>
        <dbReference type="EC" id="4.2.1.19"/>
    </reaction>
</comment>
<dbReference type="CDD" id="cd07914">
    <property type="entry name" value="IGPD"/>
    <property type="match status" value="1"/>
</dbReference>
<dbReference type="InterPro" id="IPR020568">
    <property type="entry name" value="Ribosomal_Su5_D2-typ_SF"/>
</dbReference>
<comment type="caution">
    <text evidence="8">The sequence shown here is derived from an EMBL/GenBank/DDBJ whole genome shotgun (WGS) entry which is preliminary data.</text>
</comment>
<dbReference type="InterPro" id="IPR038494">
    <property type="entry name" value="IGPD_sf"/>
</dbReference>
<comment type="pathway">
    <text evidence="1 6 7">Amino-acid biosynthesis; L-histidine biosynthesis; L-histidine from 5-phospho-alpha-D-ribose 1-diphosphate: step 6/9.</text>
</comment>
<dbReference type="PROSITE" id="PS00955">
    <property type="entry name" value="IGP_DEHYDRATASE_2"/>
    <property type="match status" value="1"/>
</dbReference>
<comment type="similarity">
    <text evidence="6 7">Belongs to the imidazoleglycerol-phosphate dehydratase family.</text>
</comment>
<dbReference type="PANTHER" id="PTHR23133">
    <property type="entry name" value="IMIDAZOLEGLYCEROL-PHOSPHATE DEHYDRATASE HIS7"/>
    <property type="match status" value="1"/>
</dbReference>
<dbReference type="InterPro" id="IPR020565">
    <property type="entry name" value="ImidazoleglycerP_deHydtase_CS"/>
</dbReference>
<dbReference type="STRING" id="1008305.A4H02_07435"/>
<dbReference type="PANTHER" id="PTHR23133:SF2">
    <property type="entry name" value="IMIDAZOLEGLYCEROL-PHOSPHATE DEHYDRATASE"/>
    <property type="match status" value="1"/>
</dbReference>
<dbReference type="Pfam" id="PF00475">
    <property type="entry name" value="IGPD"/>
    <property type="match status" value="1"/>
</dbReference>
<dbReference type="Gene3D" id="3.30.230.40">
    <property type="entry name" value="Imidazole glycerol phosphate dehydratase, domain 1"/>
    <property type="match status" value="2"/>
</dbReference>
<dbReference type="EMBL" id="LWAF01000012">
    <property type="protein sequence ID" value="ODN30003.1"/>
    <property type="molecule type" value="Genomic_DNA"/>
</dbReference>
<keyword evidence="5 6" id="KW-0456">Lyase</keyword>
<dbReference type="InterPro" id="IPR000807">
    <property type="entry name" value="ImidazoleglycerolP_deHydtase"/>
</dbReference>
<dbReference type="FunFam" id="3.30.230.40:FF:000001">
    <property type="entry name" value="Imidazoleglycerol-phosphate dehydratase HisB"/>
    <property type="match status" value="1"/>
</dbReference>
<proteinExistence type="inferred from homology"/>
<sequence>MLEIERSDNCCEVRRQTNETSITLKLCADNIGVLSGGTKVGFFDHLIKTFAKYSGLFIEISEFQADTHVDLHHGVEDTGIVLGIAFRNLFDYNKVARFGYTIIPMDETLILSSVDLSGRQYLNFDVNFTAPHIGNFPTELVEEFFRAFVNNSAITLHIKKLEGKNSHHIAECIFKSVALSLKMALGPSGTVFSTKGVIM</sequence>
<reference evidence="9" key="1">
    <citation type="submission" date="2016-04" db="EMBL/GenBank/DDBJ databases">
        <title>The genome sequence project of a novel Fervidobacterium isolate from a hot spring in Thailand.</title>
        <authorList>
            <person name="Gonzalez J.M."/>
            <person name="Cuecas A."/>
            <person name="Kanoksilapatham W."/>
        </authorList>
    </citation>
    <scope>NUCLEOTIDE SEQUENCE [LARGE SCALE GENOMIC DNA]</scope>
    <source>
        <strain evidence="9">FC2004</strain>
    </source>
</reference>
<keyword evidence="3 6" id="KW-0028">Amino-acid biosynthesis</keyword>
<dbReference type="NCBIfam" id="NF002114">
    <property type="entry name" value="PRK00951.2-4"/>
    <property type="match status" value="1"/>
</dbReference>
<evidence type="ECO:0000256" key="5">
    <source>
        <dbReference type="ARBA" id="ARBA00023239"/>
    </source>
</evidence>
<comment type="subcellular location">
    <subcellularLocation>
        <location evidence="6 7">Cytoplasm</location>
    </subcellularLocation>
</comment>
<dbReference type="SUPFAM" id="SSF54211">
    <property type="entry name" value="Ribosomal protein S5 domain 2-like"/>
    <property type="match status" value="2"/>
</dbReference>
<evidence type="ECO:0000256" key="1">
    <source>
        <dbReference type="ARBA" id="ARBA00005047"/>
    </source>
</evidence>
<dbReference type="AlphaFoldDB" id="A0A1E3G2C7"/>
<name>A0A1E3G2C7_9BACT</name>
<dbReference type="Proteomes" id="UP000094570">
    <property type="component" value="Unassembled WGS sequence"/>
</dbReference>
<organism evidence="8 9">
    <name type="scientific">Fervidobacterium thailandense</name>
    <dbReference type="NCBI Taxonomy" id="1008305"/>
    <lineage>
        <taxon>Bacteria</taxon>
        <taxon>Thermotogati</taxon>
        <taxon>Thermotogota</taxon>
        <taxon>Thermotogae</taxon>
        <taxon>Thermotogales</taxon>
        <taxon>Fervidobacteriaceae</taxon>
        <taxon>Fervidobacterium</taxon>
    </lineage>
</organism>
<dbReference type="PROSITE" id="PS00954">
    <property type="entry name" value="IGP_DEHYDRATASE_1"/>
    <property type="match status" value="1"/>
</dbReference>
<dbReference type="GO" id="GO:0004424">
    <property type="term" value="F:imidazoleglycerol-phosphate dehydratase activity"/>
    <property type="evidence" value="ECO:0007669"/>
    <property type="project" value="UniProtKB-UniRule"/>
</dbReference>
<dbReference type="FunFam" id="3.30.230.40:FF:000003">
    <property type="entry name" value="Imidazoleglycerol-phosphate dehydratase HisB"/>
    <property type="match status" value="1"/>
</dbReference>
<protein>
    <recommendedName>
        <fullName evidence="2 6">Imidazoleglycerol-phosphate dehydratase</fullName>
        <shortName evidence="6">IGPD</shortName>
        <ecNumber evidence="6 7">4.2.1.19</ecNumber>
    </recommendedName>
</protein>
<evidence type="ECO:0000256" key="3">
    <source>
        <dbReference type="ARBA" id="ARBA00022605"/>
    </source>
</evidence>
<evidence type="ECO:0000256" key="7">
    <source>
        <dbReference type="RuleBase" id="RU000599"/>
    </source>
</evidence>
<evidence type="ECO:0000256" key="6">
    <source>
        <dbReference type="HAMAP-Rule" id="MF_00076"/>
    </source>
</evidence>
<keyword evidence="6" id="KW-0963">Cytoplasm</keyword>
<dbReference type="HAMAP" id="MF_00076">
    <property type="entry name" value="HisB"/>
    <property type="match status" value="1"/>
</dbReference>
<gene>
    <name evidence="6" type="primary">hisB</name>
    <name evidence="8" type="ORF">A4H02_07435</name>
</gene>
<evidence type="ECO:0000256" key="2">
    <source>
        <dbReference type="ARBA" id="ARBA00016664"/>
    </source>
</evidence>
<evidence type="ECO:0000256" key="4">
    <source>
        <dbReference type="ARBA" id="ARBA00023102"/>
    </source>
</evidence>
<dbReference type="EC" id="4.2.1.19" evidence="6 7"/>
<dbReference type="UniPathway" id="UPA00031">
    <property type="reaction ID" value="UER00011"/>
</dbReference>
<dbReference type="GO" id="GO:0000105">
    <property type="term" value="P:L-histidine biosynthetic process"/>
    <property type="evidence" value="ECO:0007669"/>
    <property type="project" value="UniProtKB-UniRule"/>
</dbReference>
<dbReference type="GO" id="GO:0005737">
    <property type="term" value="C:cytoplasm"/>
    <property type="evidence" value="ECO:0007669"/>
    <property type="project" value="UniProtKB-SubCell"/>
</dbReference>
<accession>A0A1E3G2C7</accession>
<evidence type="ECO:0000313" key="8">
    <source>
        <dbReference type="EMBL" id="ODN30003.1"/>
    </source>
</evidence>
<keyword evidence="4 6" id="KW-0368">Histidine biosynthesis</keyword>
<keyword evidence="9" id="KW-1185">Reference proteome</keyword>